<dbReference type="SUPFAM" id="SSF48371">
    <property type="entry name" value="ARM repeat"/>
    <property type="match status" value="1"/>
</dbReference>
<dbReference type="Pfam" id="PF11865">
    <property type="entry name" value="mTOR_dom"/>
    <property type="match status" value="1"/>
</dbReference>
<dbReference type="Gene3D" id="1.25.10.10">
    <property type="entry name" value="Leucine-rich Repeat Variant"/>
    <property type="match status" value="5"/>
</dbReference>
<gene>
    <name evidence="4" type="ORF">M8C21_030976</name>
</gene>
<evidence type="ECO:0000256" key="2">
    <source>
        <dbReference type="SAM" id="MobiDB-lite"/>
    </source>
</evidence>
<feature type="region of interest" description="Disordered" evidence="2">
    <location>
        <begin position="675"/>
        <end position="696"/>
    </location>
</feature>
<keyword evidence="5" id="KW-1185">Reference proteome</keyword>
<evidence type="ECO:0000313" key="4">
    <source>
        <dbReference type="EMBL" id="KAI7751841.1"/>
    </source>
</evidence>
<comment type="caution">
    <text evidence="4">The sequence shown here is derived from an EMBL/GenBank/DDBJ whole genome shotgun (WGS) entry which is preliminary data.</text>
</comment>
<proteinExistence type="inferred from homology"/>
<dbReference type="GO" id="GO:0031932">
    <property type="term" value="C:TORC2 complex"/>
    <property type="evidence" value="ECO:0007669"/>
    <property type="project" value="TreeGrafter"/>
</dbReference>
<dbReference type="FunFam" id="1.25.10.10:FF:000265">
    <property type="entry name" value="Serine/threonine-protein kinase TOR"/>
    <property type="match status" value="1"/>
</dbReference>
<evidence type="ECO:0000313" key="5">
    <source>
        <dbReference type="Proteomes" id="UP001206925"/>
    </source>
</evidence>
<organism evidence="4 5">
    <name type="scientific">Ambrosia artemisiifolia</name>
    <name type="common">Common ragweed</name>
    <dbReference type="NCBI Taxonomy" id="4212"/>
    <lineage>
        <taxon>Eukaryota</taxon>
        <taxon>Viridiplantae</taxon>
        <taxon>Streptophyta</taxon>
        <taxon>Embryophyta</taxon>
        <taxon>Tracheophyta</taxon>
        <taxon>Spermatophyta</taxon>
        <taxon>Magnoliopsida</taxon>
        <taxon>eudicotyledons</taxon>
        <taxon>Gunneridae</taxon>
        <taxon>Pentapetalae</taxon>
        <taxon>asterids</taxon>
        <taxon>campanulids</taxon>
        <taxon>Asterales</taxon>
        <taxon>Asteraceae</taxon>
        <taxon>Asteroideae</taxon>
        <taxon>Heliantheae alliance</taxon>
        <taxon>Heliantheae</taxon>
        <taxon>Ambrosia</taxon>
    </lineage>
</organism>
<dbReference type="GO" id="GO:0005634">
    <property type="term" value="C:nucleus"/>
    <property type="evidence" value="ECO:0007669"/>
    <property type="project" value="TreeGrafter"/>
</dbReference>
<dbReference type="PANTHER" id="PTHR11139:SF9">
    <property type="entry name" value="SERINE_THREONINE-PROTEIN KINASE MTOR"/>
    <property type="match status" value="1"/>
</dbReference>
<evidence type="ECO:0000256" key="1">
    <source>
        <dbReference type="RuleBase" id="RU364109"/>
    </source>
</evidence>
<dbReference type="GO" id="GO:0031931">
    <property type="term" value="C:TORC1 complex"/>
    <property type="evidence" value="ECO:0007669"/>
    <property type="project" value="TreeGrafter"/>
</dbReference>
<keyword evidence="1" id="KW-0067">ATP-binding</keyword>
<sequence length="1457" mass="163466">MDQLYDRITSLLESNDVADNLGALRATDELIDLKLGASGTKVSKFSNYMRIVFDTKRDPDILILASKVLGHLARSGGAMTADEVECQMKNALQWLGGERVEYRRFAAVLILKEMAENASTVFNVHVSEFVDAIWVALRDPTLAVRERAVEALRACLRVIEKRETRWRVQWYYRMFEATQEGLGKNATVHSIHGSLLAVGELLRNTGEFMMSRYREVAEIVLRYLEHRNPLVRLSITSLLPRIAHFLRDRFVTNYLTIAPRRGRPSLEALACVGNIAKAMGPAMETHVRSLLDAMFSAGLSSVLVESLEQITIRVLTNNNAASLSIPSLQPTIQDRLLESISVVLSKPHNAHTRTSGTPSRVNMANSMQQVSELSGSALEQLALQTLARFNFMGHDLLEFARESVIAYLEDDDGATRKDAALCCCKLVVNSFSITQFSPSRSSRAGGKRRRLIEEIVEKLLIAVVADADVSVRNSIFSSLHGNEGFDDFLAQADSLTAIFAALNDEDLQVREYAISVAGRLSEKNPAYVFPALRRHLIQLLTYLGQSADSKCREESAKLLGCLIRSCERLILPYIAPIHKALLAKLCEGTAGANANNDIISGVLVTVGDLARVAIKDIMHYRHYIILLTKYVITPYNEYPLLLGLLLKLLNGELAWSTRREVLKVLGIMGALDPHTHKRNQQSLPGPLGDGTRAASDAGHIQSSDELSMDLWPSFATSEDYFSTVAINSLIRILRDPSLSSYHQKVVGSLMFIFKVLPEFFHTIRTCEDSLKEFITWKLGTLVSIVRQHIRKYLPELLSLISELWSSFSLPAPNRPVHGLPVLHLVEQLCLALNDEFRRYLPIILPCCIQVLSEAERCNDYTYVRDILRTLEVFGGTLDEHMHLLLPALIRLFKVDASVDIRRAAIKTLIRLIPRVQVTGHISTLVHHLKLVLDGKNDELRKDAVDALCCLAHALGEDFTIFIPSIHKLLLKHRLRHKDFEAIEGRLQRRGPLILGNVAAQKSIRQPPVEIISDPLSDMENDPFEEVHRQLKVHQVNDGRLRAAGEASQRSTKEDWAEWMRHFSIELLKESPSPALRTCARLAQLQPFVGRELFAAGFVSCWSQLHESSQKALVRSLEMAFSSPNIPPEILATLLNLAEFMEHDEKPLPIDIRLLGALAEKCRAFAKALHYKEMEFEGALSKKMDANPVSVVETLIHINNQLHQHEAAVGILTYAQQRLDVQLKESWYEKLQRWDDALKAYTAKSAQASSQHVMLDATLGRMRSLAALARWEELNNLCREYWTPAEPAARLEMAPMAANAAWNMGEWDQMAEYVSKLDDGDETKLRVLGNTAATGDGGSNGTFFRAVLLVRRGKYDEAREYVERARKCLATELAALVLESYERAYSNMVRVQQLSELEEVIDYCTLPVGNSVAEGRRTLIRNMWNERIKGTKRNVELASAPLFPIKPAPIKHPSPVPN</sequence>
<keyword evidence="1" id="KW-0808">Transferase</keyword>
<dbReference type="GO" id="GO:0005524">
    <property type="term" value="F:ATP binding"/>
    <property type="evidence" value="ECO:0007669"/>
    <property type="project" value="UniProtKB-KW"/>
</dbReference>
<keyword evidence="1" id="KW-0547">Nucleotide-binding</keyword>
<feature type="domain" description="FAT" evidence="3">
    <location>
        <begin position="1153"/>
        <end position="1457"/>
    </location>
</feature>
<dbReference type="GO" id="GO:0004674">
    <property type="term" value="F:protein serine/threonine kinase activity"/>
    <property type="evidence" value="ECO:0007669"/>
    <property type="project" value="UniProtKB-KW"/>
</dbReference>
<dbReference type="InterPro" id="IPR014009">
    <property type="entry name" value="PIK_FAT"/>
</dbReference>
<accession>A0AAD5GTG1</accession>
<dbReference type="PROSITE" id="PS51189">
    <property type="entry name" value="FAT"/>
    <property type="match status" value="1"/>
</dbReference>
<name>A0AAD5GTG1_AMBAR</name>
<dbReference type="SMART" id="SM01346">
    <property type="entry name" value="DUF3385"/>
    <property type="match status" value="1"/>
</dbReference>
<dbReference type="EC" id="2.7.11.1" evidence="1"/>
<dbReference type="GO" id="GO:0031929">
    <property type="term" value="P:TOR signaling"/>
    <property type="evidence" value="ECO:0007669"/>
    <property type="project" value="TreeGrafter"/>
</dbReference>
<dbReference type="Proteomes" id="UP001206925">
    <property type="component" value="Unassembled WGS sequence"/>
</dbReference>
<keyword evidence="1" id="KW-0723">Serine/threonine-protein kinase</keyword>
<evidence type="ECO:0000259" key="3">
    <source>
        <dbReference type="PROSITE" id="PS51189"/>
    </source>
</evidence>
<dbReference type="InterPro" id="IPR050517">
    <property type="entry name" value="DDR_Repair_Kinase"/>
</dbReference>
<dbReference type="InterPro" id="IPR024585">
    <property type="entry name" value="mTOR_dom"/>
</dbReference>
<dbReference type="GO" id="GO:0005737">
    <property type="term" value="C:cytoplasm"/>
    <property type="evidence" value="ECO:0007669"/>
    <property type="project" value="TreeGrafter"/>
</dbReference>
<dbReference type="InterPro" id="IPR011989">
    <property type="entry name" value="ARM-like"/>
</dbReference>
<dbReference type="FunFam" id="1.25.10.10:FF:000288">
    <property type="entry name" value="Serine/threonine-protein kinase TOR"/>
    <property type="match status" value="1"/>
</dbReference>
<comment type="catalytic activity">
    <reaction evidence="1">
        <text>L-threonyl-[protein] + ATP = O-phospho-L-threonyl-[protein] + ADP + H(+)</text>
        <dbReference type="Rhea" id="RHEA:46608"/>
        <dbReference type="Rhea" id="RHEA-COMP:11060"/>
        <dbReference type="Rhea" id="RHEA-COMP:11605"/>
        <dbReference type="ChEBI" id="CHEBI:15378"/>
        <dbReference type="ChEBI" id="CHEBI:30013"/>
        <dbReference type="ChEBI" id="CHEBI:30616"/>
        <dbReference type="ChEBI" id="CHEBI:61977"/>
        <dbReference type="ChEBI" id="CHEBI:456216"/>
        <dbReference type="EC" id="2.7.11.1"/>
    </reaction>
</comment>
<reference evidence="4" key="1">
    <citation type="submission" date="2022-06" db="EMBL/GenBank/DDBJ databases">
        <title>Uncovering the hologenomic basis of an extraordinary plant invasion.</title>
        <authorList>
            <person name="Bieker V.C."/>
            <person name="Martin M.D."/>
            <person name="Gilbert T."/>
            <person name="Hodgins K."/>
            <person name="Battlay P."/>
            <person name="Petersen B."/>
            <person name="Wilson J."/>
        </authorList>
    </citation>
    <scope>NUCLEOTIDE SEQUENCE</scope>
    <source>
        <strain evidence="4">AA19_3_7</strain>
        <tissue evidence="4">Leaf</tissue>
    </source>
</reference>
<protein>
    <recommendedName>
        <fullName evidence="1">Serine/threonine-protein kinase TOR</fullName>
        <ecNumber evidence="1">2.7.11.1</ecNumber>
    </recommendedName>
</protein>
<dbReference type="PANTHER" id="PTHR11139">
    <property type="entry name" value="ATAXIA TELANGIECTASIA MUTATED ATM -RELATED"/>
    <property type="match status" value="1"/>
</dbReference>
<dbReference type="GO" id="GO:0016242">
    <property type="term" value="P:negative regulation of macroautophagy"/>
    <property type="evidence" value="ECO:0007669"/>
    <property type="project" value="TreeGrafter"/>
</dbReference>
<dbReference type="InterPro" id="IPR016024">
    <property type="entry name" value="ARM-type_fold"/>
</dbReference>
<dbReference type="EMBL" id="JAMZMK010005801">
    <property type="protein sequence ID" value="KAI7751841.1"/>
    <property type="molecule type" value="Genomic_DNA"/>
</dbReference>
<dbReference type="FunFam" id="1.25.10.10:FF:000284">
    <property type="entry name" value="Serine/threonine-protein kinase TOR"/>
    <property type="match status" value="1"/>
</dbReference>
<comment type="similarity">
    <text evidence="1">Belongs to the PI3/PI4-kinase family.</text>
</comment>
<keyword evidence="1" id="KW-0418">Kinase</keyword>
<dbReference type="InterPro" id="IPR003151">
    <property type="entry name" value="PIK-rel_kinase_FAT"/>
</dbReference>
<dbReference type="Pfam" id="PF02259">
    <property type="entry name" value="FAT"/>
    <property type="match status" value="1"/>
</dbReference>
<dbReference type="FunFam" id="1.25.40.10:FF:000228">
    <property type="entry name" value="Serine/threonine-protein kinase TOR"/>
    <property type="match status" value="1"/>
</dbReference>